<dbReference type="EMBL" id="JAGFBR010000011">
    <property type="protein sequence ID" value="KAH0459222.1"/>
    <property type="molecule type" value="Genomic_DNA"/>
</dbReference>
<sequence length="87" mass="10340">MTIKGLSKRSGCRWIEVKNKVYVFGAHDQSNSESESIYRKLEELIYLIIKAGYVPSTKCDEDISRRFQRVYYKRHRRSTTTIKSIYL</sequence>
<evidence type="ECO:0000313" key="1">
    <source>
        <dbReference type="EMBL" id="KAH0459222.1"/>
    </source>
</evidence>
<dbReference type="Proteomes" id="UP000775213">
    <property type="component" value="Unassembled WGS sequence"/>
</dbReference>
<evidence type="ECO:0000313" key="2">
    <source>
        <dbReference type="Proteomes" id="UP000775213"/>
    </source>
</evidence>
<comment type="caution">
    <text evidence="1">The sequence shown here is derived from an EMBL/GenBank/DDBJ whole genome shotgun (WGS) entry which is preliminary data.</text>
</comment>
<proteinExistence type="predicted"/>
<dbReference type="AlphaFoldDB" id="A0AAV7GS64"/>
<keyword evidence="2" id="KW-1185">Reference proteome</keyword>
<accession>A0AAV7GS64</accession>
<name>A0AAV7GS64_DENCH</name>
<organism evidence="1 2">
    <name type="scientific">Dendrobium chrysotoxum</name>
    <name type="common">Orchid</name>
    <dbReference type="NCBI Taxonomy" id="161865"/>
    <lineage>
        <taxon>Eukaryota</taxon>
        <taxon>Viridiplantae</taxon>
        <taxon>Streptophyta</taxon>
        <taxon>Embryophyta</taxon>
        <taxon>Tracheophyta</taxon>
        <taxon>Spermatophyta</taxon>
        <taxon>Magnoliopsida</taxon>
        <taxon>Liliopsida</taxon>
        <taxon>Asparagales</taxon>
        <taxon>Orchidaceae</taxon>
        <taxon>Epidendroideae</taxon>
        <taxon>Malaxideae</taxon>
        <taxon>Dendrobiinae</taxon>
        <taxon>Dendrobium</taxon>
    </lineage>
</organism>
<protein>
    <submittedName>
        <fullName evidence="1">Uncharacterized protein</fullName>
    </submittedName>
</protein>
<reference evidence="1 2" key="1">
    <citation type="journal article" date="2021" name="Hortic Res">
        <title>Chromosome-scale assembly of the Dendrobium chrysotoxum genome enhances the understanding of orchid evolution.</title>
        <authorList>
            <person name="Zhang Y."/>
            <person name="Zhang G.Q."/>
            <person name="Zhang D."/>
            <person name="Liu X.D."/>
            <person name="Xu X.Y."/>
            <person name="Sun W.H."/>
            <person name="Yu X."/>
            <person name="Zhu X."/>
            <person name="Wang Z.W."/>
            <person name="Zhao X."/>
            <person name="Zhong W.Y."/>
            <person name="Chen H."/>
            <person name="Yin W.L."/>
            <person name="Huang T."/>
            <person name="Niu S.C."/>
            <person name="Liu Z.J."/>
        </authorList>
    </citation>
    <scope>NUCLEOTIDE SEQUENCE [LARGE SCALE GENOMIC DNA]</scope>
    <source>
        <strain evidence="1">Lindl</strain>
    </source>
</reference>
<gene>
    <name evidence="1" type="ORF">IEQ34_012036</name>
</gene>